<keyword evidence="3 8" id="KW-0694">RNA-binding</keyword>
<dbReference type="PANTHER" id="PTHR15528:SF5">
    <property type="entry name" value="PEROXISOME PROLIFERATOR-ACTIVATED RECEPTOR GAMMA COACTIVATOR-RELATED PROTEIN 1"/>
    <property type="match status" value="1"/>
</dbReference>
<evidence type="ECO:0000256" key="2">
    <source>
        <dbReference type="ARBA" id="ARBA00022553"/>
    </source>
</evidence>
<evidence type="ECO:0000256" key="6">
    <source>
        <dbReference type="ARBA" id="ARBA00023163"/>
    </source>
</evidence>
<evidence type="ECO:0000256" key="7">
    <source>
        <dbReference type="ARBA" id="ARBA00023242"/>
    </source>
</evidence>
<keyword evidence="5" id="KW-0010">Activator</keyword>
<dbReference type="GeneTree" id="ENSGT00950000183137"/>
<feature type="region of interest" description="Disordered" evidence="9">
    <location>
        <begin position="159"/>
        <end position="179"/>
    </location>
</feature>
<dbReference type="InParanoid" id="A0A4W3IGE7"/>
<dbReference type="GO" id="GO:0045944">
    <property type="term" value="P:positive regulation of transcription by RNA polymerase II"/>
    <property type="evidence" value="ECO:0007669"/>
    <property type="project" value="TreeGrafter"/>
</dbReference>
<evidence type="ECO:0000259" key="10">
    <source>
        <dbReference type="PROSITE" id="PS50102"/>
    </source>
</evidence>
<organism evidence="11 12">
    <name type="scientific">Callorhinchus milii</name>
    <name type="common">Ghost shark</name>
    <dbReference type="NCBI Taxonomy" id="7868"/>
    <lineage>
        <taxon>Eukaryota</taxon>
        <taxon>Metazoa</taxon>
        <taxon>Chordata</taxon>
        <taxon>Craniata</taxon>
        <taxon>Vertebrata</taxon>
        <taxon>Chondrichthyes</taxon>
        <taxon>Holocephali</taxon>
        <taxon>Chimaeriformes</taxon>
        <taxon>Callorhinchidae</taxon>
        <taxon>Callorhinchus</taxon>
    </lineage>
</organism>
<dbReference type="InterPro" id="IPR012677">
    <property type="entry name" value="Nucleotide-bd_a/b_plait_sf"/>
</dbReference>
<dbReference type="Ensembl" id="ENSCMIT00000029780.1">
    <property type="protein sequence ID" value="ENSCMIP00000029314.1"/>
    <property type="gene ID" value="ENSCMIG00000012694.1"/>
</dbReference>
<feature type="compositionally biased region" description="Low complexity" evidence="9">
    <location>
        <begin position="1152"/>
        <end position="1174"/>
    </location>
</feature>
<feature type="domain" description="RRM" evidence="10">
    <location>
        <begin position="1221"/>
        <end position="1298"/>
    </location>
</feature>
<dbReference type="GO" id="GO:0003712">
    <property type="term" value="F:transcription coregulator activity"/>
    <property type="evidence" value="ECO:0007669"/>
    <property type="project" value="InterPro"/>
</dbReference>
<evidence type="ECO:0000256" key="3">
    <source>
        <dbReference type="ARBA" id="ARBA00022884"/>
    </source>
</evidence>
<reference evidence="11" key="5">
    <citation type="submission" date="2025-09" db="UniProtKB">
        <authorList>
            <consortium name="Ensembl"/>
        </authorList>
    </citation>
    <scope>IDENTIFICATION</scope>
</reference>
<accession>A0A4W3IGE7</accession>
<reference evidence="12" key="2">
    <citation type="journal article" date="2007" name="PLoS Biol.">
        <title>Survey sequencing and comparative analysis of the elephant shark (Callorhinchus milii) genome.</title>
        <authorList>
            <person name="Venkatesh B."/>
            <person name="Kirkness E.F."/>
            <person name="Loh Y.H."/>
            <person name="Halpern A.L."/>
            <person name="Lee A.P."/>
            <person name="Johnson J."/>
            <person name="Dandona N."/>
            <person name="Viswanathan L.D."/>
            <person name="Tay A."/>
            <person name="Venter J.C."/>
            <person name="Strausberg R.L."/>
            <person name="Brenner S."/>
        </authorList>
    </citation>
    <scope>NUCLEOTIDE SEQUENCE [LARGE SCALE GENOMIC DNA]</scope>
</reference>
<feature type="region of interest" description="Disordered" evidence="9">
    <location>
        <begin position="1077"/>
        <end position="1192"/>
    </location>
</feature>
<dbReference type="Gene3D" id="3.30.70.330">
    <property type="match status" value="1"/>
</dbReference>
<reference evidence="11" key="4">
    <citation type="submission" date="2025-08" db="UniProtKB">
        <authorList>
            <consortium name="Ensembl"/>
        </authorList>
    </citation>
    <scope>IDENTIFICATION</scope>
</reference>
<dbReference type="PROSITE" id="PS50102">
    <property type="entry name" value="RRM"/>
    <property type="match status" value="1"/>
</dbReference>
<reference evidence="12" key="1">
    <citation type="journal article" date="2006" name="Science">
        <title>Ancient noncoding elements conserved in the human genome.</title>
        <authorList>
            <person name="Venkatesh B."/>
            <person name="Kirkness E.F."/>
            <person name="Loh Y.H."/>
            <person name="Halpern A.L."/>
            <person name="Lee A.P."/>
            <person name="Johnson J."/>
            <person name="Dandona N."/>
            <person name="Viswanathan L.D."/>
            <person name="Tay A."/>
            <person name="Venter J.C."/>
            <person name="Strausberg R.L."/>
            <person name="Brenner S."/>
        </authorList>
    </citation>
    <scope>NUCLEOTIDE SEQUENCE [LARGE SCALE GENOMIC DNA]</scope>
</reference>
<feature type="compositionally biased region" description="Basic residues" evidence="9">
    <location>
        <begin position="1137"/>
        <end position="1151"/>
    </location>
</feature>
<keyword evidence="2" id="KW-0597">Phosphoprotein</keyword>
<evidence type="ECO:0000256" key="1">
    <source>
        <dbReference type="ARBA" id="ARBA00004123"/>
    </source>
</evidence>
<dbReference type="InterPro" id="IPR034834">
    <property type="entry name" value="PRC_RRM"/>
</dbReference>
<evidence type="ECO:0000313" key="11">
    <source>
        <dbReference type="Ensembl" id="ENSCMIP00000029314.1"/>
    </source>
</evidence>
<evidence type="ECO:0000313" key="12">
    <source>
        <dbReference type="Proteomes" id="UP000314986"/>
    </source>
</evidence>
<keyword evidence="7" id="KW-0539">Nucleus</keyword>
<evidence type="ECO:0000256" key="4">
    <source>
        <dbReference type="ARBA" id="ARBA00023015"/>
    </source>
</evidence>
<feature type="compositionally biased region" description="Low complexity" evidence="9">
    <location>
        <begin position="1115"/>
        <end position="1128"/>
    </location>
</feature>
<feature type="region of interest" description="Disordered" evidence="9">
    <location>
        <begin position="1037"/>
        <end position="1063"/>
    </location>
</feature>
<feature type="region of interest" description="Disordered" evidence="9">
    <location>
        <begin position="761"/>
        <end position="783"/>
    </location>
</feature>
<dbReference type="InterPro" id="IPR034605">
    <property type="entry name" value="PGC-1"/>
</dbReference>
<keyword evidence="4" id="KW-0805">Transcription regulation</keyword>
<dbReference type="InterPro" id="IPR035979">
    <property type="entry name" value="RBD_domain_sf"/>
</dbReference>
<feature type="region of interest" description="Disordered" evidence="9">
    <location>
        <begin position="493"/>
        <end position="521"/>
    </location>
</feature>
<feature type="compositionally biased region" description="Polar residues" evidence="9">
    <location>
        <begin position="502"/>
        <end position="512"/>
    </location>
</feature>
<dbReference type="InterPro" id="IPR000504">
    <property type="entry name" value="RRM_dom"/>
</dbReference>
<feature type="compositionally biased region" description="Basic residues" evidence="9">
    <location>
        <begin position="283"/>
        <end position="296"/>
    </location>
</feature>
<reference evidence="12" key="3">
    <citation type="journal article" date="2014" name="Nature">
        <title>Elephant shark genome provides unique insights into gnathostome evolution.</title>
        <authorList>
            <consortium name="International Elephant Shark Genome Sequencing Consortium"/>
            <person name="Venkatesh B."/>
            <person name="Lee A.P."/>
            <person name="Ravi V."/>
            <person name="Maurya A.K."/>
            <person name="Lian M.M."/>
            <person name="Swann J.B."/>
            <person name="Ohta Y."/>
            <person name="Flajnik M.F."/>
            <person name="Sutoh Y."/>
            <person name="Kasahara M."/>
            <person name="Hoon S."/>
            <person name="Gangu V."/>
            <person name="Roy S.W."/>
            <person name="Irimia M."/>
            <person name="Korzh V."/>
            <person name="Kondrychyn I."/>
            <person name="Lim Z.W."/>
            <person name="Tay B.H."/>
            <person name="Tohari S."/>
            <person name="Kong K.W."/>
            <person name="Ho S."/>
            <person name="Lorente-Galdos B."/>
            <person name="Quilez J."/>
            <person name="Marques-Bonet T."/>
            <person name="Raney B.J."/>
            <person name="Ingham P.W."/>
            <person name="Tay A."/>
            <person name="Hillier L.W."/>
            <person name="Minx P."/>
            <person name="Boehm T."/>
            <person name="Wilson R.K."/>
            <person name="Brenner S."/>
            <person name="Warren W.C."/>
        </authorList>
    </citation>
    <scope>NUCLEOTIDE SEQUENCE [LARGE SCALE GENOMIC DNA]</scope>
</reference>
<dbReference type="GO" id="GO:0005634">
    <property type="term" value="C:nucleus"/>
    <property type="evidence" value="ECO:0007669"/>
    <property type="project" value="UniProtKB-SubCell"/>
</dbReference>
<comment type="subcellular location">
    <subcellularLocation>
        <location evidence="1">Nucleus</location>
    </subcellularLocation>
</comment>
<dbReference type="GO" id="GO:0003723">
    <property type="term" value="F:RNA binding"/>
    <property type="evidence" value="ECO:0007669"/>
    <property type="project" value="UniProtKB-UniRule"/>
</dbReference>
<dbReference type="PANTHER" id="PTHR15528">
    <property type="entry name" value="PEROXISOME PROLIFERATOR ACTIVATED RECEPTOR GAMMA COACTIVATOR 1 PGC-1 -RELATED"/>
    <property type="match status" value="1"/>
</dbReference>
<keyword evidence="12" id="KW-1185">Reference proteome</keyword>
<feature type="region of interest" description="Disordered" evidence="9">
    <location>
        <begin position="268"/>
        <end position="309"/>
    </location>
</feature>
<feature type="compositionally biased region" description="Basic residues" evidence="9">
    <location>
        <begin position="762"/>
        <end position="773"/>
    </location>
</feature>
<feature type="compositionally biased region" description="Polar residues" evidence="9">
    <location>
        <begin position="159"/>
        <end position="172"/>
    </location>
</feature>
<dbReference type="SUPFAM" id="SSF54928">
    <property type="entry name" value="RNA-binding domain, RBD"/>
    <property type="match status" value="1"/>
</dbReference>
<dbReference type="CDD" id="cd12624">
    <property type="entry name" value="RRM_PRC"/>
    <property type="match status" value="1"/>
</dbReference>
<keyword evidence="6" id="KW-0804">Transcription</keyword>
<evidence type="ECO:0000256" key="5">
    <source>
        <dbReference type="ARBA" id="ARBA00023159"/>
    </source>
</evidence>
<evidence type="ECO:0000256" key="9">
    <source>
        <dbReference type="SAM" id="MobiDB-lite"/>
    </source>
</evidence>
<protein>
    <submittedName>
        <fullName evidence="11">Peroxisome proliferator-activated receptor gamma coactivator-related protein 1-like</fullName>
    </submittedName>
</protein>
<feature type="compositionally biased region" description="Polar residues" evidence="9">
    <location>
        <begin position="1011"/>
        <end position="1025"/>
    </location>
</feature>
<evidence type="ECO:0000256" key="8">
    <source>
        <dbReference type="PROSITE-ProRule" id="PRU00176"/>
    </source>
</evidence>
<feature type="compositionally biased region" description="Basic residues" evidence="9">
    <location>
        <begin position="1175"/>
        <end position="1185"/>
    </location>
</feature>
<feature type="compositionally biased region" description="Polar residues" evidence="9">
    <location>
        <begin position="1077"/>
        <end position="1095"/>
    </location>
</feature>
<feature type="region of interest" description="Disordered" evidence="9">
    <location>
        <begin position="1005"/>
        <end position="1025"/>
    </location>
</feature>
<dbReference type="STRING" id="7868.ENSCMIP00000029314"/>
<dbReference type="Proteomes" id="UP000314986">
    <property type="component" value="Unassembled WGS sequence"/>
</dbReference>
<proteinExistence type="predicted"/>
<dbReference type="Pfam" id="PF00076">
    <property type="entry name" value="RRM_1"/>
    <property type="match status" value="1"/>
</dbReference>
<sequence>MDATPLGNEVTLGLSVMGQSLPCVINTENVSLIDLVKYMHPYCLPNGTVWLEANNIEDCTKTRENGVEMEIQVVQDGSVNLHMPEMQFDNDQTVSELPSGQNLELEYKGMVDGQNLSRIGKNLEQEPSNILSSQENKLKTSNVISKNLAAKDIKQSTEQQDICATAQEQPRNPNRGRKKHNSIEITTDAHQCAGEPSTAHRPLTRLSLKAQNQANEMRILTEHTLQSQPPNKNQENIEQSSLPQPLLASKQQDGLSITSQESNLLVKQLEQEDPAGTREVQRRGRAGAKGKTALRRVTKDGENQQNVQKRSSLTENCLVIRRYNTRQNSTCTRLQSRSKSSIAKQKNDPEHIVKKTEITTSENTITVDSEIGPKDIKAVPSQAVLTNSDLSTIPAPSPLFCNVTDTKLIPKDQQPPEKIHKSKPISLQQYRMRLQQRQQNSRTGNYMTTQPVSERTCKASWPVVPVQSIIQGELSILPLETIGQKLTTIQAVAPHGRREASQAVQAPDSSHSTRPDSPVSHNLAKHTAGILKFGKNQSSQMPAQTPTQDAPVTLPTVQPAPIIAASVGITASPVVNRLTIHGAPAEWYLLEQPAPAQVSMAPAQVSMAPAQVSMAPARVSMAPARVSMVPAQVSMAPARVQPAPARAQPAPARAQPAPARVQPAPTQVSMAPAQVQPVPAQAPVAPPSSFNITSVSFAAASLQASKVLVNSKSASTALIQFDPVPQTLVGKSVPSEAAPVPVIQTAPVEQRLPVQTAAAHTKLVHKVTRRSSGKKNGDEREKPKGIVAPDLMSLLEQFEETEATEEMIKPLPRELLSVSTVGSTSYEEMKPLDHIFGAELASTAGLTPPATPPHQLWKSVPPVTLLGKRKVYNTAEGSPGSPLRTVKLIEPKPLSQSNSKTKCMIRVDQPFPKSPVKAHIGFGDHEYCLPANDSISRQPMYSTVSTAHTACWQGEASADVGCRWNVKRQASITIKPIASMNSRPPSCNAVKNKTKAAEEERCFTDDDVSGCQGTTDSESRQSSDFVNQIRNAEIKAEDAADVGRSGSKAAGNRSSIQKDAFCPRSNGKGTSVIHSCLQSQSVSPHRSAQTGSNQLDSHRAYSRGRTTSYRRYHRSTSSSSLDSTSWSRSRSRSPAGKQRRYYRRRSHRSRYNSRSSSCSRSYSRSSSRSLSGSRSRSRSSHRHGIQKSYDTDDSDLYENAYEQCHGHSSTHWRELAIEERRVVYIGKIRNGMMREELKRRFEVFGEIEDCNIYFREEGDNYGFVTYRYTCDAFAAIENGQTVRRPDELPFDLCFGGRRQFCKTSYADLDSNHSDYNPIPAKSKFDTLDFDTLLKQAKKNIRR</sequence>
<name>A0A4W3IGE7_CALMI</name>